<evidence type="ECO:0000256" key="2">
    <source>
        <dbReference type="ARBA" id="ARBA00022692"/>
    </source>
</evidence>
<dbReference type="SUPFAM" id="SSF81901">
    <property type="entry name" value="HCP-like"/>
    <property type="match status" value="1"/>
</dbReference>
<dbReference type="PROSITE" id="PS52015">
    <property type="entry name" value="TONB_CTD"/>
    <property type="match status" value="1"/>
</dbReference>
<name>H3ZFY7_9ALTE</name>
<dbReference type="InterPro" id="IPR011990">
    <property type="entry name" value="TPR-like_helical_dom_sf"/>
</dbReference>
<dbReference type="InterPro" id="IPR006260">
    <property type="entry name" value="TonB/TolA_C"/>
</dbReference>
<dbReference type="InterPro" id="IPR037682">
    <property type="entry name" value="TonB_C"/>
</dbReference>
<comment type="subcellular location">
    <subcellularLocation>
        <location evidence="1">Membrane</location>
        <topology evidence="1">Single-pass membrane protein</topology>
    </subcellularLocation>
</comment>
<dbReference type="Gene3D" id="3.30.2420.10">
    <property type="entry name" value="TonB"/>
    <property type="match status" value="1"/>
</dbReference>
<dbReference type="EMBL" id="AHTH01000038">
    <property type="protein sequence ID" value="EHR40495.1"/>
    <property type="molecule type" value="Genomic_DNA"/>
</dbReference>
<feature type="signal peptide" evidence="5">
    <location>
        <begin position="1"/>
        <end position="20"/>
    </location>
</feature>
<dbReference type="GO" id="GO:0016020">
    <property type="term" value="C:membrane"/>
    <property type="evidence" value="ECO:0007669"/>
    <property type="project" value="UniProtKB-SubCell"/>
</dbReference>
<proteinExistence type="predicted"/>
<dbReference type="InterPro" id="IPR006597">
    <property type="entry name" value="Sel1-like"/>
</dbReference>
<dbReference type="STRING" id="1129374.AJE_11419"/>
<evidence type="ECO:0000256" key="3">
    <source>
        <dbReference type="ARBA" id="ARBA00022989"/>
    </source>
</evidence>
<dbReference type="NCBIfam" id="TIGR01352">
    <property type="entry name" value="tonB_Cterm"/>
    <property type="match status" value="1"/>
</dbReference>
<dbReference type="Pfam" id="PF03544">
    <property type="entry name" value="TonB_C"/>
    <property type="match status" value="1"/>
</dbReference>
<keyword evidence="3" id="KW-1133">Transmembrane helix</keyword>
<keyword evidence="8" id="KW-1185">Reference proteome</keyword>
<keyword evidence="2" id="KW-0812">Transmembrane</keyword>
<evidence type="ECO:0000256" key="4">
    <source>
        <dbReference type="ARBA" id="ARBA00023136"/>
    </source>
</evidence>
<sequence>MKARWLFLVAALLTINPATADWWQATTAYEEKNYVTAKRLFNALIPLGNEDAAFNLAAMNFNGEGVNPNKVMALAYFMLAEELGRQDAVDLQALLLSQLDAEQIADAKRQHEQLRLDVKIWPKDRYDSIAHTDAPTAIKRPLPKYPKDVANTLGYVLVRILISEDGSVQAADVVDTYPKNTFERNTLRAVKRWQYEPSDKKHVKIVHMNFTVPNHLLSREVEKQIKQNLLWEGALMGSPNHQYLLGSILNLNHIQSGVHLIVQEKQPAPAELNLDSFKHNDGVRARIDGFVGTALVRVAPDGRILEQVKANFAPQSEVTDLVGLTLSGDIQTEQYFLSKLPGIARKAVDVRPAVAVPRELSANYWWDQAAKNGNHEAQRTIAAYDRRWESYLLEQQDPVVMAWTGTKMILEGEREKGMALLDAAIAKKYEPAAELKKHLM</sequence>
<feature type="chain" id="PRO_5003591815" evidence="5">
    <location>
        <begin position="21"/>
        <end position="440"/>
    </location>
</feature>
<dbReference type="RefSeq" id="WP_008950984.1">
    <property type="nucleotide sequence ID" value="NZ_AHTH01000038.1"/>
</dbReference>
<evidence type="ECO:0000313" key="7">
    <source>
        <dbReference type="EMBL" id="EHR40495.1"/>
    </source>
</evidence>
<accession>H3ZFY7</accession>
<protein>
    <submittedName>
        <fullName evidence="7">TonB family protein</fullName>
    </submittedName>
</protein>
<dbReference type="PATRIC" id="fig|1129374.4.peg.2267"/>
<evidence type="ECO:0000256" key="5">
    <source>
        <dbReference type="SAM" id="SignalP"/>
    </source>
</evidence>
<organism evidence="7 8">
    <name type="scientific">Alishewanella jeotgali KCTC 22429</name>
    <dbReference type="NCBI Taxonomy" id="1129374"/>
    <lineage>
        <taxon>Bacteria</taxon>
        <taxon>Pseudomonadati</taxon>
        <taxon>Pseudomonadota</taxon>
        <taxon>Gammaproteobacteria</taxon>
        <taxon>Alteromonadales</taxon>
        <taxon>Alteromonadaceae</taxon>
        <taxon>Alishewanella</taxon>
    </lineage>
</organism>
<keyword evidence="4" id="KW-0472">Membrane</keyword>
<comment type="caution">
    <text evidence="7">The sequence shown here is derived from an EMBL/GenBank/DDBJ whole genome shotgun (WGS) entry which is preliminary data.</text>
</comment>
<evidence type="ECO:0000256" key="1">
    <source>
        <dbReference type="ARBA" id="ARBA00004167"/>
    </source>
</evidence>
<dbReference type="SUPFAM" id="SSF74653">
    <property type="entry name" value="TolA/TonB C-terminal domain"/>
    <property type="match status" value="1"/>
</dbReference>
<dbReference type="SMART" id="SM00671">
    <property type="entry name" value="SEL1"/>
    <property type="match status" value="1"/>
</dbReference>
<dbReference type="AlphaFoldDB" id="H3ZFY7"/>
<evidence type="ECO:0000259" key="6">
    <source>
        <dbReference type="PROSITE" id="PS52015"/>
    </source>
</evidence>
<feature type="domain" description="TonB C-terminal" evidence="6">
    <location>
        <begin position="128"/>
        <end position="219"/>
    </location>
</feature>
<reference evidence="7 8" key="1">
    <citation type="journal article" date="2012" name="J. Bacteriol.">
        <title>Genome Sequence of Extracellular-Protease-Producing Alishewanella jeotgali Isolated from Traditional Korean Fermented Seafood.</title>
        <authorList>
            <person name="Jung J."/>
            <person name="Chun J."/>
            <person name="Park W."/>
        </authorList>
    </citation>
    <scope>NUCLEOTIDE SEQUENCE [LARGE SCALE GENOMIC DNA]</scope>
    <source>
        <strain evidence="7 8">KCTC 22429</strain>
    </source>
</reference>
<dbReference type="eggNOG" id="COG0790">
    <property type="taxonomic scope" value="Bacteria"/>
</dbReference>
<gene>
    <name evidence="7" type="ORF">AJE_11419</name>
</gene>
<dbReference type="Gene3D" id="1.25.40.10">
    <property type="entry name" value="Tetratricopeptide repeat domain"/>
    <property type="match status" value="1"/>
</dbReference>
<evidence type="ECO:0000313" key="8">
    <source>
        <dbReference type="Proteomes" id="UP000012046"/>
    </source>
</evidence>
<dbReference type="GO" id="GO:0055085">
    <property type="term" value="P:transmembrane transport"/>
    <property type="evidence" value="ECO:0007669"/>
    <property type="project" value="InterPro"/>
</dbReference>
<dbReference type="Proteomes" id="UP000012046">
    <property type="component" value="Unassembled WGS sequence"/>
</dbReference>
<keyword evidence="5" id="KW-0732">Signal</keyword>